<name>A0ABD3XN63_SINWO</name>
<accession>A0ABD3XN63</accession>
<keyword evidence="2" id="KW-1185">Reference proteome</keyword>
<dbReference type="Proteomes" id="UP001634394">
    <property type="component" value="Unassembled WGS sequence"/>
</dbReference>
<dbReference type="EMBL" id="JBJQND010000001">
    <property type="protein sequence ID" value="KAL3887624.1"/>
    <property type="molecule type" value="Genomic_DNA"/>
</dbReference>
<organism evidence="1 2">
    <name type="scientific">Sinanodonta woodiana</name>
    <name type="common">Chinese pond mussel</name>
    <name type="synonym">Anodonta woodiana</name>
    <dbReference type="NCBI Taxonomy" id="1069815"/>
    <lineage>
        <taxon>Eukaryota</taxon>
        <taxon>Metazoa</taxon>
        <taxon>Spiralia</taxon>
        <taxon>Lophotrochozoa</taxon>
        <taxon>Mollusca</taxon>
        <taxon>Bivalvia</taxon>
        <taxon>Autobranchia</taxon>
        <taxon>Heteroconchia</taxon>
        <taxon>Palaeoheterodonta</taxon>
        <taxon>Unionida</taxon>
        <taxon>Unionoidea</taxon>
        <taxon>Unionidae</taxon>
        <taxon>Unioninae</taxon>
        <taxon>Sinanodonta</taxon>
    </lineage>
</organism>
<evidence type="ECO:0000313" key="1">
    <source>
        <dbReference type="EMBL" id="KAL3887624.1"/>
    </source>
</evidence>
<reference evidence="1 2" key="1">
    <citation type="submission" date="2024-11" db="EMBL/GenBank/DDBJ databases">
        <title>Chromosome-level genome assembly of the freshwater bivalve Anodonta woodiana.</title>
        <authorList>
            <person name="Chen X."/>
        </authorList>
    </citation>
    <scope>NUCLEOTIDE SEQUENCE [LARGE SCALE GENOMIC DNA]</scope>
    <source>
        <strain evidence="1">MN2024</strain>
        <tissue evidence="1">Gills</tissue>
    </source>
</reference>
<comment type="caution">
    <text evidence="1">The sequence shown here is derived from an EMBL/GenBank/DDBJ whole genome shotgun (WGS) entry which is preliminary data.</text>
</comment>
<dbReference type="AlphaFoldDB" id="A0ABD3XN63"/>
<sequence length="313" mass="34513">MSSASRGLVQEPCVILYCRVKSIIPFGEVSFPKRLKVNGEVSIAVDVREGYFSFNADPQNNDQENRFNHERQELMEPLRMGCSVGPAGRPLSGTMGPIVKINSDRIGFLTCAHAVYCESELIDLTQSEPIVLDIVQPPDNDSSVSHYKYSNRLCGRVLHAMCRGDFSPSAADKFGIDAAVIEGTSRFPNAGLFVPIEESQLDETGFTPDQPPMFNTGAMMPYPITQGFQRAVIKIGSESGLTLGLLRLTQGMVRYSTRDGTLRRDNEERNVTMHGLMEISSTSFDDNPFSKHDDSGAGVYVVDDDKKLICVEI</sequence>
<proteinExistence type="predicted"/>
<protein>
    <submittedName>
        <fullName evidence="1">Uncharacterized protein</fullName>
    </submittedName>
</protein>
<gene>
    <name evidence="1" type="ORF">ACJMK2_000020</name>
</gene>
<evidence type="ECO:0000313" key="2">
    <source>
        <dbReference type="Proteomes" id="UP001634394"/>
    </source>
</evidence>